<feature type="non-terminal residue" evidence="2">
    <location>
        <position position="367"/>
    </location>
</feature>
<accession>D8QE40</accession>
<dbReference type="VEuPathDB" id="FungiDB:SCHCODRAFT_02704425"/>
<feature type="region of interest" description="Disordered" evidence="1">
    <location>
        <begin position="302"/>
        <end position="367"/>
    </location>
</feature>
<gene>
    <name evidence="2" type="ORF">SCHCODRAFT_112122</name>
</gene>
<organism evidence="3">
    <name type="scientific">Schizophyllum commune (strain H4-8 / FGSC 9210)</name>
    <name type="common">Split gill fungus</name>
    <dbReference type="NCBI Taxonomy" id="578458"/>
    <lineage>
        <taxon>Eukaryota</taxon>
        <taxon>Fungi</taxon>
        <taxon>Dikarya</taxon>
        <taxon>Basidiomycota</taxon>
        <taxon>Agaricomycotina</taxon>
        <taxon>Agaricomycetes</taxon>
        <taxon>Agaricomycetidae</taxon>
        <taxon>Agaricales</taxon>
        <taxon>Schizophyllaceae</taxon>
        <taxon>Schizophyllum</taxon>
    </lineage>
</organism>
<feature type="region of interest" description="Disordered" evidence="1">
    <location>
        <begin position="276"/>
        <end position="295"/>
    </location>
</feature>
<dbReference type="InParanoid" id="D8QE40"/>
<reference evidence="2 3" key="1">
    <citation type="journal article" date="2010" name="Nat. Biotechnol.">
        <title>Genome sequence of the model mushroom Schizophyllum commune.</title>
        <authorList>
            <person name="Ohm R.A."/>
            <person name="de Jong J.F."/>
            <person name="Lugones L.G."/>
            <person name="Aerts A."/>
            <person name="Kothe E."/>
            <person name="Stajich J.E."/>
            <person name="de Vries R.P."/>
            <person name="Record E."/>
            <person name="Levasseur A."/>
            <person name="Baker S.E."/>
            <person name="Bartholomew K.A."/>
            <person name="Coutinho P.M."/>
            <person name="Erdmann S."/>
            <person name="Fowler T.J."/>
            <person name="Gathman A.C."/>
            <person name="Lombard V."/>
            <person name="Henrissat B."/>
            <person name="Knabe N."/>
            <person name="Kuees U."/>
            <person name="Lilly W.W."/>
            <person name="Lindquist E."/>
            <person name="Lucas S."/>
            <person name="Magnuson J.K."/>
            <person name="Piumi F."/>
            <person name="Raudaskoski M."/>
            <person name="Salamov A."/>
            <person name="Schmutz J."/>
            <person name="Schwarze F.W.M.R."/>
            <person name="vanKuyk P.A."/>
            <person name="Horton J.S."/>
            <person name="Grigoriev I.V."/>
            <person name="Woesten H.A.B."/>
        </authorList>
    </citation>
    <scope>NUCLEOTIDE SEQUENCE [LARGE SCALE GENOMIC DNA]</scope>
    <source>
        <strain evidence="3">H4-8 / FGSC 9210</strain>
    </source>
</reference>
<dbReference type="eggNOG" id="ENOG502SPAK">
    <property type="taxonomic scope" value="Eukaryota"/>
</dbReference>
<proteinExistence type="predicted"/>
<feature type="compositionally biased region" description="Basic residues" evidence="1">
    <location>
        <begin position="358"/>
        <end position="367"/>
    </location>
</feature>
<keyword evidence="3" id="KW-1185">Reference proteome</keyword>
<feature type="compositionally biased region" description="Polar residues" evidence="1">
    <location>
        <begin position="278"/>
        <end position="291"/>
    </location>
</feature>
<dbReference type="EMBL" id="GL377310">
    <property type="protein sequence ID" value="EFI94097.1"/>
    <property type="molecule type" value="Genomic_DNA"/>
</dbReference>
<dbReference type="OMA" id="WHCVWAM"/>
<feature type="compositionally biased region" description="Polar residues" evidence="1">
    <location>
        <begin position="1"/>
        <end position="24"/>
    </location>
</feature>
<dbReference type="AlphaFoldDB" id="D8QE40"/>
<evidence type="ECO:0000313" key="2">
    <source>
        <dbReference type="EMBL" id="EFI94097.1"/>
    </source>
</evidence>
<evidence type="ECO:0000256" key="1">
    <source>
        <dbReference type="SAM" id="MobiDB-lite"/>
    </source>
</evidence>
<sequence>MSDFNSDMTPSDSGSSFWGANASNSGSSVTPASSRSASPPPKLKQGKQRAPLHLDLNHLDLNADRPGYVSHSLPDPILTMNSVEPSSIEGKTLVNIRRSPNHPCLTLYFDDESSYQVLVDGYQANGQGTHKFLELNAHLEALIADTAAHLPAPIERCAYSQLVDVAFCIDEAKCASAATTLGRRPSISTAPRQTWDQKHTALAFKLGGRLHIVSAQMEERVAEKTPYREDKDFDPTVVAYVENQCTFRNYCDVYLKAVSHTQTRSLGRARGGRLATRNNFASGSKGGSLSCSPKKESALSFASPTKRVFPMAPPAEPVTPKKREDGPSRSNSVKGSSKKRKGGHKRTSSQSSDSHWEKKARRNSQIF</sequence>
<feature type="compositionally biased region" description="Basic residues" evidence="1">
    <location>
        <begin position="336"/>
        <end position="347"/>
    </location>
</feature>
<feature type="region of interest" description="Disordered" evidence="1">
    <location>
        <begin position="1"/>
        <end position="48"/>
    </location>
</feature>
<protein>
    <submittedName>
        <fullName evidence="2">Uncharacterized protein</fullName>
    </submittedName>
</protein>
<dbReference type="HOGENOM" id="CLU_754708_0_0_1"/>
<name>D8QE40_SCHCM</name>
<evidence type="ECO:0000313" key="3">
    <source>
        <dbReference type="Proteomes" id="UP000007431"/>
    </source>
</evidence>
<dbReference type="Proteomes" id="UP000007431">
    <property type="component" value="Unassembled WGS sequence"/>
</dbReference>
<feature type="compositionally biased region" description="Low complexity" evidence="1">
    <location>
        <begin position="25"/>
        <end position="37"/>
    </location>
</feature>